<keyword evidence="1" id="KW-1133">Transmembrane helix</keyword>
<keyword evidence="1" id="KW-0472">Membrane</keyword>
<evidence type="ECO:0000313" key="3">
    <source>
        <dbReference type="Proteomes" id="UP000789941"/>
    </source>
</evidence>
<dbReference type="EMBL" id="CABMJJ010000003">
    <property type="protein sequence ID" value="VVC02928.1"/>
    <property type="molecule type" value="Genomic_DNA"/>
</dbReference>
<name>A0A5E4LPA7_9ARCH</name>
<proteinExistence type="predicted"/>
<accession>A0A5E4LPA7</accession>
<protein>
    <submittedName>
        <fullName evidence="2">Uncharacterized protein</fullName>
    </submittedName>
</protein>
<keyword evidence="1" id="KW-0812">Transmembrane</keyword>
<evidence type="ECO:0000256" key="1">
    <source>
        <dbReference type="SAM" id="Phobius"/>
    </source>
</evidence>
<organism evidence="2 3">
    <name type="scientific">Candidatus Bilamarchaeum dharawalense</name>
    <dbReference type="NCBI Taxonomy" id="2885759"/>
    <lineage>
        <taxon>Archaea</taxon>
        <taxon>Candidatus Micrarchaeota</taxon>
        <taxon>Candidatus Micrarchaeia</taxon>
        <taxon>Candidatus Anstonellales</taxon>
        <taxon>Candidatus Bilamarchaeaceae</taxon>
        <taxon>Candidatus Bilamarchaeum</taxon>
    </lineage>
</organism>
<dbReference type="AlphaFoldDB" id="A0A5E4LPA7"/>
<dbReference type="Proteomes" id="UP000789941">
    <property type="component" value="Unassembled WGS sequence"/>
</dbReference>
<feature type="transmembrane region" description="Helical" evidence="1">
    <location>
        <begin position="12"/>
        <end position="33"/>
    </location>
</feature>
<reference evidence="2 3" key="1">
    <citation type="submission" date="2019-08" db="EMBL/GenBank/DDBJ databases">
        <authorList>
            <person name="Vazquez-Campos X."/>
        </authorList>
    </citation>
    <scope>NUCLEOTIDE SEQUENCE [LARGE SCALE GENOMIC DNA]</scope>
    <source>
        <strain evidence="2">LFW-283_2</strain>
    </source>
</reference>
<sequence>MNNNRKCLRGQIWTVDFITGLVALSFILMLYLIMWNTIAIRWGWAGKQTSMEASAYFASESLLATSGEPESWEMLPHIDENVSAIGLVNGRNELNKMKLEKFVAENATAYSTIKARLGMQRYEFGMRITDIGDNTVYYEFGKFSALNNSLNFDRLAILDGEPVIVHMEVWGG</sequence>
<gene>
    <name evidence="2" type="ORF">LFW2832_01318</name>
</gene>
<comment type="caution">
    <text evidence="2">The sequence shown here is derived from an EMBL/GenBank/DDBJ whole genome shotgun (WGS) entry which is preliminary data.</text>
</comment>
<evidence type="ECO:0000313" key="2">
    <source>
        <dbReference type="EMBL" id="VVC02928.1"/>
    </source>
</evidence>